<dbReference type="EMBL" id="BLXT01003145">
    <property type="protein sequence ID" value="GFO00733.1"/>
    <property type="molecule type" value="Genomic_DNA"/>
</dbReference>
<gene>
    <name evidence="1" type="ORF">PoB_002723800</name>
</gene>
<dbReference type="Proteomes" id="UP000735302">
    <property type="component" value="Unassembled WGS sequence"/>
</dbReference>
<accession>A0AAV4A283</accession>
<evidence type="ECO:0000313" key="1">
    <source>
        <dbReference type="EMBL" id="GFO00733.1"/>
    </source>
</evidence>
<evidence type="ECO:0000313" key="2">
    <source>
        <dbReference type="Proteomes" id="UP000735302"/>
    </source>
</evidence>
<protein>
    <submittedName>
        <fullName evidence="1">Uncharacterized protein</fullName>
    </submittedName>
</protein>
<sequence>MVKELRGVTHAWGIIVHQGDEKIQTDTDSMKPPNRIQDGYLTLAVRFPICCNKYQRYHHSKDRLARIIISYVIVRLIPIGHTVEKTTQPTARPVQSS</sequence>
<name>A0AAV4A283_9GAST</name>
<keyword evidence="2" id="KW-1185">Reference proteome</keyword>
<reference evidence="1 2" key="1">
    <citation type="journal article" date="2021" name="Elife">
        <title>Chloroplast acquisition without the gene transfer in kleptoplastic sea slugs, Plakobranchus ocellatus.</title>
        <authorList>
            <person name="Maeda T."/>
            <person name="Takahashi S."/>
            <person name="Yoshida T."/>
            <person name="Shimamura S."/>
            <person name="Takaki Y."/>
            <person name="Nagai Y."/>
            <person name="Toyoda A."/>
            <person name="Suzuki Y."/>
            <person name="Arimoto A."/>
            <person name="Ishii H."/>
            <person name="Satoh N."/>
            <person name="Nishiyama T."/>
            <person name="Hasebe M."/>
            <person name="Maruyama T."/>
            <person name="Minagawa J."/>
            <person name="Obokata J."/>
            <person name="Shigenobu S."/>
        </authorList>
    </citation>
    <scope>NUCLEOTIDE SEQUENCE [LARGE SCALE GENOMIC DNA]</scope>
</reference>
<comment type="caution">
    <text evidence="1">The sequence shown here is derived from an EMBL/GenBank/DDBJ whole genome shotgun (WGS) entry which is preliminary data.</text>
</comment>
<proteinExistence type="predicted"/>
<dbReference type="AlphaFoldDB" id="A0AAV4A283"/>
<organism evidence="1 2">
    <name type="scientific">Plakobranchus ocellatus</name>
    <dbReference type="NCBI Taxonomy" id="259542"/>
    <lineage>
        <taxon>Eukaryota</taxon>
        <taxon>Metazoa</taxon>
        <taxon>Spiralia</taxon>
        <taxon>Lophotrochozoa</taxon>
        <taxon>Mollusca</taxon>
        <taxon>Gastropoda</taxon>
        <taxon>Heterobranchia</taxon>
        <taxon>Euthyneura</taxon>
        <taxon>Panpulmonata</taxon>
        <taxon>Sacoglossa</taxon>
        <taxon>Placobranchoidea</taxon>
        <taxon>Plakobranchidae</taxon>
        <taxon>Plakobranchus</taxon>
    </lineage>
</organism>